<dbReference type="AlphaFoldDB" id="A0A6J4V630"/>
<accession>A0A6J4V630</accession>
<protein>
    <submittedName>
        <fullName evidence="2">Uncharacterized protein</fullName>
    </submittedName>
</protein>
<name>A0A6J4V630_9BACT</name>
<feature type="signal peptide" evidence="1">
    <location>
        <begin position="1"/>
        <end position="24"/>
    </location>
</feature>
<evidence type="ECO:0000256" key="1">
    <source>
        <dbReference type="SAM" id="SignalP"/>
    </source>
</evidence>
<sequence>MAMTMLIVAVMMTSFAPLSGTLTAQEATPATPASDVASDAALGYDPELDRAAALDEVTALLAAEGYDDRALAAEQRDRETRFTDTENVFLPSTIALDDLENPELASAVVPLFLGVGTDGVADEEYIITEASDFDIAHVLGVNYAPKLVHARGTGGEQEVTVEDGRIVFRGSVDFGPELSVEAGPAGQNVVPGTSVFPPAAVQPGAVGDAEWSSAVVLPSGLVINAQIVANGTGVHDRVVEISPEERQVRLELLDGFQGGDQLYYHFVTDSSDMVAATLERAVYAPRLANLAAFGASTLDDESSLLGFSPNINGLEGLEDPERQGLNYTIASEGQDPINIFPLDPDNDQRFDNNYSPMWDAHVNQWTQEAIDAGLQRRITGFADLQSLIDQGHVESGAISPDGPGNAYVNGLRPSGIIINCPVIAQPFEVNENDSDSDPLG</sequence>
<keyword evidence="1" id="KW-0732">Signal</keyword>
<dbReference type="EMBL" id="CADCWK010000276">
    <property type="protein sequence ID" value="CAA9569666.1"/>
    <property type="molecule type" value="Genomic_DNA"/>
</dbReference>
<evidence type="ECO:0000313" key="2">
    <source>
        <dbReference type="EMBL" id="CAA9569666.1"/>
    </source>
</evidence>
<organism evidence="2">
    <name type="scientific">uncultured Thermomicrobiales bacterium</name>
    <dbReference type="NCBI Taxonomy" id="1645740"/>
    <lineage>
        <taxon>Bacteria</taxon>
        <taxon>Pseudomonadati</taxon>
        <taxon>Thermomicrobiota</taxon>
        <taxon>Thermomicrobia</taxon>
        <taxon>Thermomicrobiales</taxon>
        <taxon>environmental samples</taxon>
    </lineage>
</organism>
<proteinExistence type="predicted"/>
<feature type="chain" id="PRO_5027048847" evidence="1">
    <location>
        <begin position="25"/>
        <end position="440"/>
    </location>
</feature>
<gene>
    <name evidence="2" type="ORF">AVDCRST_MAG33-2391</name>
</gene>
<reference evidence="2" key="1">
    <citation type="submission" date="2020-02" db="EMBL/GenBank/DDBJ databases">
        <authorList>
            <person name="Meier V. D."/>
        </authorList>
    </citation>
    <scope>NUCLEOTIDE SEQUENCE</scope>
    <source>
        <strain evidence="2">AVDCRST_MAG33</strain>
    </source>
</reference>